<organism evidence="2">
    <name type="scientific">bioreactor metagenome</name>
    <dbReference type="NCBI Taxonomy" id="1076179"/>
    <lineage>
        <taxon>unclassified sequences</taxon>
        <taxon>metagenomes</taxon>
        <taxon>ecological metagenomes</taxon>
    </lineage>
</organism>
<gene>
    <name evidence="2" type="ORF">SDC9_78692</name>
</gene>
<feature type="compositionally biased region" description="Basic and acidic residues" evidence="1">
    <location>
        <begin position="20"/>
        <end position="35"/>
    </location>
</feature>
<feature type="region of interest" description="Disordered" evidence="1">
    <location>
        <begin position="1"/>
        <end position="62"/>
    </location>
</feature>
<name>A0A644Z065_9ZZZZ</name>
<evidence type="ECO:0000313" key="2">
    <source>
        <dbReference type="EMBL" id="MPM32133.1"/>
    </source>
</evidence>
<reference evidence="2" key="1">
    <citation type="submission" date="2019-08" db="EMBL/GenBank/DDBJ databases">
        <authorList>
            <person name="Kucharzyk K."/>
            <person name="Murdoch R.W."/>
            <person name="Higgins S."/>
            <person name="Loffler F."/>
        </authorList>
    </citation>
    <scope>NUCLEOTIDE SEQUENCE</scope>
</reference>
<comment type="caution">
    <text evidence="2">The sequence shown here is derived from an EMBL/GenBank/DDBJ whole genome shotgun (WGS) entry which is preliminary data.</text>
</comment>
<dbReference type="AlphaFoldDB" id="A0A644Z065"/>
<dbReference type="EMBL" id="VSSQ01006278">
    <property type="protein sequence ID" value="MPM32133.1"/>
    <property type="molecule type" value="Genomic_DNA"/>
</dbReference>
<sequence>MVVPSGTPASRTSSATPPSKRRDAPGSPLRQEKISTRLTADIAASASPRKPRVPTPAKSSAARSLLVAWRKNAVGSSSRAIPQPSSVTRIRRIPPFCSSTVTAEAPASTAFSTSSFTTLAGRSTTSPAAIRSATWGSSC</sequence>
<accession>A0A644Z065</accession>
<protein>
    <submittedName>
        <fullName evidence="2">Uncharacterized protein</fullName>
    </submittedName>
</protein>
<evidence type="ECO:0000256" key="1">
    <source>
        <dbReference type="SAM" id="MobiDB-lite"/>
    </source>
</evidence>
<feature type="compositionally biased region" description="Low complexity" evidence="1">
    <location>
        <begin position="1"/>
        <end position="18"/>
    </location>
</feature>
<proteinExistence type="predicted"/>